<accession>A0ABY5DY94</accession>
<evidence type="ECO:0000313" key="5">
    <source>
        <dbReference type="Proteomes" id="UP001056035"/>
    </source>
</evidence>
<dbReference type="EMBL" id="CP098502">
    <property type="protein sequence ID" value="UTI65529.1"/>
    <property type="molecule type" value="Genomic_DNA"/>
</dbReference>
<dbReference type="Pfam" id="PF14031">
    <property type="entry name" value="D-ser_dehydrat"/>
    <property type="match status" value="1"/>
</dbReference>
<dbReference type="Gene3D" id="2.40.37.20">
    <property type="entry name" value="D-serine dehydratase-like domain"/>
    <property type="match status" value="1"/>
</dbReference>
<dbReference type="InterPro" id="IPR001608">
    <property type="entry name" value="Ala_racemase_N"/>
</dbReference>
<dbReference type="EC" id="5.1.1.1" evidence="4"/>
<dbReference type="InterPro" id="IPR029066">
    <property type="entry name" value="PLP-binding_barrel"/>
</dbReference>
<dbReference type="Gene3D" id="3.20.20.10">
    <property type="entry name" value="Alanine racemase"/>
    <property type="match status" value="1"/>
</dbReference>
<reference evidence="4 5" key="1">
    <citation type="submission" date="2022-06" db="EMBL/GenBank/DDBJ databases">
        <title>Paraconexibacter antarcticus.</title>
        <authorList>
            <person name="Kim C.S."/>
        </authorList>
    </citation>
    <scope>NUCLEOTIDE SEQUENCE [LARGE SCALE GENOMIC DNA]</scope>
    <source>
        <strain evidence="4 5">02-257</strain>
    </source>
</reference>
<dbReference type="InterPro" id="IPR051466">
    <property type="entry name" value="D-amino_acid_metab_enzyme"/>
</dbReference>
<dbReference type="GO" id="GO:0008784">
    <property type="term" value="F:alanine racemase activity"/>
    <property type="evidence" value="ECO:0007669"/>
    <property type="project" value="UniProtKB-EC"/>
</dbReference>
<evidence type="ECO:0000256" key="2">
    <source>
        <dbReference type="ARBA" id="ARBA00023239"/>
    </source>
</evidence>
<evidence type="ECO:0000259" key="3">
    <source>
        <dbReference type="SMART" id="SM01119"/>
    </source>
</evidence>
<keyword evidence="2" id="KW-0456">Lyase</keyword>
<evidence type="ECO:0000256" key="1">
    <source>
        <dbReference type="ARBA" id="ARBA00005323"/>
    </source>
</evidence>
<protein>
    <submittedName>
        <fullName evidence="4">Alanine racemase</fullName>
        <ecNumber evidence="4">5.1.1.1</ecNumber>
    </submittedName>
</protein>
<dbReference type="InterPro" id="IPR026956">
    <property type="entry name" value="D-ser_dehydrat-like_dom"/>
</dbReference>
<dbReference type="InterPro" id="IPR042208">
    <property type="entry name" value="D-ser_dehydrat-like_sf"/>
</dbReference>
<keyword evidence="5" id="KW-1185">Reference proteome</keyword>
<dbReference type="SUPFAM" id="SSF51419">
    <property type="entry name" value="PLP-binding barrel"/>
    <property type="match status" value="1"/>
</dbReference>
<dbReference type="PANTHER" id="PTHR28004:SF2">
    <property type="entry name" value="D-SERINE DEHYDRATASE"/>
    <property type="match status" value="1"/>
</dbReference>
<dbReference type="Pfam" id="PF01168">
    <property type="entry name" value="Ala_racemase_N"/>
    <property type="match status" value="1"/>
</dbReference>
<keyword evidence="4" id="KW-0413">Isomerase</keyword>
<sequence length="333" mass="32591">MPPPTPVLVADAAALDANVAAMQALADAHGVSLRPHAKGHRAPWVAARQLAAGATGVAVATAAEARILLEAGVGDVLLTTIPAPGRAAELAALGPPGALTLVAHTPALVAVLAAAAADAGRTLRVLVDVDVGQRRGGAPTPEAALATAAAVAAAPTLELRGVQGYDGHLQGIPGAAARAAGHAEAMARLDAVVVALSGAGLAAPLVTTAGTATAALAAAHPSVTEIQPGSYALMDHRYAAIDGVAFTQAAFVLTSVTALIAPGEVIVDAGTRAVSTDLGAPLVAGRDATWVSAGDEHGRVPGDVGDLRPGDVLRLVPSHTDTTVVLHGAVVPA</sequence>
<dbReference type="Proteomes" id="UP001056035">
    <property type="component" value="Chromosome"/>
</dbReference>
<dbReference type="PANTHER" id="PTHR28004">
    <property type="entry name" value="ZGC:162816-RELATED"/>
    <property type="match status" value="1"/>
</dbReference>
<organism evidence="4 5">
    <name type="scientific">Paraconexibacter antarcticus</name>
    <dbReference type="NCBI Taxonomy" id="2949664"/>
    <lineage>
        <taxon>Bacteria</taxon>
        <taxon>Bacillati</taxon>
        <taxon>Actinomycetota</taxon>
        <taxon>Thermoleophilia</taxon>
        <taxon>Solirubrobacterales</taxon>
        <taxon>Paraconexibacteraceae</taxon>
        <taxon>Paraconexibacter</taxon>
    </lineage>
</organism>
<feature type="domain" description="D-serine dehydratase-like" evidence="3">
    <location>
        <begin position="249"/>
        <end position="332"/>
    </location>
</feature>
<name>A0ABY5DY94_9ACTN</name>
<comment type="similarity">
    <text evidence="1">Belongs to the DSD1 family.</text>
</comment>
<evidence type="ECO:0000313" key="4">
    <source>
        <dbReference type="EMBL" id="UTI65529.1"/>
    </source>
</evidence>
<gene>
    <name evidence="4" type="ORF">NBH00_04770</name>
</gene>
<proteinExistence type="inferred from homology"/>
<dbReference type="RefSeq" id="WP_254572209.1">
    <property type="nucleotide sequence ID" value="NZ_CP098502.1"/>
</dbReference>
<dbReference type="SMART" id="SM01119">
    <property type="entry name" value="D-ser_dehydrat"/>
    <property type="match status" value="1"/>
</dbReference>